<feature type="transmembrane region" description="Helical" evidence="1">
    <location>
        <begin position="673"/>
        <end position="694"/>
    </location>
</feature>
<keyword evidence="4" id="KW-1185">Reference proteome</keyword>
<name>A0A4P6F5J5_9MICO</name>
<dbReference type="KEGG" id="xya:ET471_05225"/>
<organism evidence="3 4">
    <name type="scientific">Xylanimonas protaetiae</name>
    <dbReference type="NCBI Taxonomy" id="2509457"/>
    <lineage>
        <taxon>Bacteria</taxon>
        <taxon>Bacillati</taxon>
        <taxon>Actinomycetota</taxon>
        <taxon>Actinomycetes</taxon>
        <taxon>Micrococcales</taxon>
        <taxon>Promicromonosporaceae</taxon>
        <taxon>Xylanimonas</taxon>
    </lineage>
</organism>
<dbReference type="PROSITE" id="PS51318">
    <property type="entry name" value="TAT"/>
    <property type="match status" value="1"/>
</dbReference>
<evidence type="ECO:0000256" key="2">
    <source>
        <dbReference type="SAM" id="SignalP"/>
    </source>
</evidence>
<dbReference type="Proteomes" id="UP000292118">
    <property type="component" value="Chromosome"/>
</dbReference>
<reference evidence="3 4" key="1">
    <citation type="submission" date="2019-01" db="EMBL/GenBank/DDBJ databases">
        <title>Genome sequencing of strain FW10M-9.</title>
        <authorList>
            <person name="Heo J."/>
            <person name="Kim S.-J."/>
            <person name="Kim J.-S."/>
            <person name="Hong S.-B."/>
            <person name="Kwon S.-W."/>
        </authorList>
    </citation>
    <scope>NUCLEOTIDE SEQUENCE [LARGE SCALE GENOMIC DNA]</scope>
    <source>
        <strain evidence="3 4">FW10M-9</strain>
    </source>
</reference>
<proteinExistence type="predicted"/>
<dbReference type="AlphaFoldDB" id="A0A4P6F5J5"/>
<dbReference type="InterPro" id="IPR046112">
    <property type="entry name" value="DUF6049"/>
</dbReference>
<keyword evidence="1" id="KW-0472">Membrane</keyword>
<keyword evidence="2" id="KW-0732">Signal</keyword>
<keyword evidence="1" id="KW-0812">Transmembrane</keyword>
<evidence type="ECO:0008006" key="5">
    <source>
        <dbReference type="Google" id="ProtNLM"/>
    </source>
</evidence>
<accession>A0A4P6F5J5</accession>
<gene>
    <name evidence="3" type="ORF">ET471_05225</name>
</gene>
<evidence type="ECO:0000313" key="3">
    <source>
        <dbReference type="EMBL" id="QAY69519.1"/>
    </source>
</evidence>
<feature type="signal peptide" evidence="2">
    <location>
        <begin position="1"/>
        <end position="40"/>
    </location>
</feature>
<feature type="chain" id="PRO_5020206729" description="Glycoprotein" evidence="2">
    <location>
        <begin position="41"/>
        <end position="721"/>
    </location>
</feature>
<dbReference type="OrthoDB" id="3267347at2"/>
<keyword evidence="1" id="KW-1133">Transmembrane helix</keyword>
<dbReference type="EMBL" id="CP035493">
    <property type="protein sequence ID" value="QAY69519.1"/>
    <property type="molecule type" value="Genomic_DNA"/>
</dbReference>
<evidence type="ECO:0000313" key="4">
    <source>
        <dbReference type="Proteomes" id="UP000292118"/>
    </source>
</evidence>
<evidence type="ECO:0000256" key="1">
    <source>
        <dbReference type="SAM" id="Phobius"/>
    </source>
</evidence>
<dbReference type="Pfam" id="PF19516">
    <property type="entry name" value="DUF6049"/>
    <property type="match status" value="1"/>
</dbReference>
<dbReference type="InterPro" id="IPR006311">
    <property type="entry name" value="TAT_signal"/>
</dbReference>
<protein>
    <recommendedName>
        <fullName evidence="5">Glycoprotein</fullName>
    </recommendedName>
</protein>
<dbReference type="RefSeq" id="WP_129186918.1">
    <property type="nucleotide sequence ID" value="NZ_CP035493.1"/>
</dbReference>
<sequence length="721" mass="73013">MRRTATPRRAGGRSRRLRLPASLLAGAVALLAGLAPAAVAAPSPTPSAASSGAAATAEAADAAPRLTLQTLTPAVARPSDHLTLTVKVTNPTPRALKGATLDLAVDWARITQRSALADWADGDSTRRLSTQLHEPVPELAPGASTTVTLALAVDALHLGQGARGPRALAVTLHHGGDTVAELRTFLLWDPQSADDAAADATDPVRLSLLAPVTGPAVDPANPLSTDRLAGVTAPGGALARTLAAVEVAQQSTGTHGALALAVDPALVATAAASDDAQISAWAGAVAQRGDVTDVYPLPPYDPDLAALAHGKLSDAALQAATSTPLPGGWTVPPTWGPPLAWPAGTTAPDLVTLAAARTAGLGTAVLPTGFGPTSGTVTGRATVPTPEGDVAALVADRTLSRVLTEATDTASAPAAESTAQSVQRLLAETSVVATQRAGDEPHLLAVLPRGWAPDVDALRTTLAALTSSGWVQAAPVSALLATDPPQVNRIPLRDSEPQDDELSPGDVRRLDVARTELDDLAAVAHDPNDIIAPLAPALAAPTSVAWRAAPEARAAAVTAAVDAVKGTRGSLSVSATDVTLISASGALPVIVTNTLPTDATVTVVLRPDTQRLVVDSHPTQVVPANGQARFDVPVRALGSGDVEVTVQVLTPNGAEAAAPITLRLNVQAGWETAGTAVAAVAVGLLFVAGIWRTVKRGRSARRTVDSAVTDPVIPSDAERSR</sequence>